<evidence type="ECO:0000313" key="3">
    <source>
        <dbReference type="Proteomes" id="UP000734854"/>
    </source>
</evidence>
<dbReference type="AlphaFoldDB" id="A0A8J5G5T5"/>
<dbReference type="PANTHER" id="PTHR33132">
    <property type="entry name" value="OSJNBB0118P14.9 PROTEIN"/>
    <property type="match status" value="1"/>
</dbReference>
<feature type="region of interest" description="Disordered" evidence="1">
    <location>
        <begin position="72"/>
        <end position="97"/>
    </location>
</feature>
<name>A0A8J5G5T5_ZINOF</name>
<comment type="caution">
    <text evidence="2">The sequence shown here is derived from an EMBL/GenBank/DDBJ whole genome shotgun (WGS) entry which is preliminary data.</text>
</comment>
<organism evidence="2 3">
    <name type="scientific">Zingiber officinale</name>
    <name type="common">Ginger</name>
    <name type="synonym">Amomum zingiber</name>
    <dbReference type="NCBI Taxonomy" id="94328"/>
    <lineage>
        <taxon>Eukaryota</taxon>
        <taxon>Viridiplantae</taxon>
        <taxon>Streptophyta</taxon>
        <taxon>Embryophyta</taxon>
        <taxon>Tracheophyta</taxon>
        <taxon>Spermatophyta</taxon>
        <taxon>Magnoliopsida</taxon>
        <taxon>Liliopsida</taxon>
        <taxon>Zingiberales</taxon>
        <taxon>Zingiberaceae</taxon>
        <taxon>Zingiber</taxon>
    </lineage>
</organism>
<dbReference type="Proteomes" id="UP000734854">
    <property type="component" value="Unassembled WGS sequence"/>
</dbReference>
<keyword evidence="3" id="KW-1185">Reference proteome</keyword>
<reference evidence="2 3" key="1">
    <citation type="submission" date="2020-08" db="EMBL/GenBank/DDBJ databases">
        <title>Plant Genome Project.</title>
        <authorList>
            <person name="Zhang R.-G."/>
        </authorList>
    </citation>
    <scope>NUCLEOTIDE SEQUENCE [LARGE SCALE GENOMIC DNA]</scope>
    <source>
        <tissue evidence="2">Rhizome</tissue>
    </source>
</reference>
<evidence type="ECO:0000256" key="1">
    <source>
        <dbReference type="SAM" id="MobiDB-lite"/>
    </source>
</evidence>
<dbReference type="EMBL" id="JACMSC010000012">
    <property type="protein sequence ID" value="KAG6496873.1"/>
    <property type="molecule type" value="Genomic_DNA"/>
</dbReference>
<dbReference type="PANTHER" id="PTHR33132:SF135">
    <property type="entry name" value="OS02G0799700 PROTEIN"/>
    <property type="match status" value="1"/>
</dbReference>
<evidence type="ECO:0000313" key="2">
    <source>
        <dbReference type="EMBL" id="KAG6496873.1"/>
    </source>
</evidence>
<sequence length="307" mass="32848">MASSRRSSGSACPFRRSIAPAEGRSGFASSSTSLSACSPATFFHHHQRSASSTRVHLAGAGSTLAPSVLFSSNSRSASPARSIATGADKRSSPARRRTCLCSPSTHPGSFRCHLHKGLNLREAGGSTVAAASPSNRLNARRSAMANSLVRIGAVEGELVKRALSALIRPSSHQQRRRELMRLWFLSAVMGARPPSSILRYVPAMGLVWNEPPLVLWFTPRFGRALSRYHQGVAFGCFDLHGGTTFALVSAHRSELPSLPFHGTKTRQPSDLQDVLAAAKKSAAQTAEHAINLAEVKINELVTKMSST</sequence>
<feature type="compositionally biased region" description="Low complexity" evidence="1">
    <location>
        <begin position="72"/>
        <end position="82"/>
    </location>
</feature>
<accession>A0A8J5G5T5</accession>
<protein>
    <submittedName>
        <fullName evidence="2">Uncharacterized protein</fullName>
    </submittedName>
</protein>
<gene>
    <name evidence="2" type="ORF">ZIOFF_044748</name>
</gene>
<proteinExistence type="predicted"/>